<comment type="caution">
    <text evidence="3">The sequence shown here is derived from an EMBL/GenBank/DDBJ whole genome shotgun (WGS) entry which is preliminary data.</text>
</comment>
<dbReference type="Gene3D" id="1.25.40.10">
    <property type="entry name" value="Tetratricopeptide repeat domain"/>
    <property type="match status" value="1"/>
</dbReference>
<feature type="region of interest" description="Disordered" evidence="1">
    <location>
        <begin position="28"/>
        <end position="93"/>
    </location>
</feature>
<gene>
    <name evidence="3" type="ORF">PZE19_12150</name>
</gene>
<name>A0ABT6FAE0_9BACT</name>
<dbReference type="RefSeq" id="WP_277860884.1">
    <property type="nucleotide sequence ID" value="NZ_JARRAG010000002.1"/>
</dbReference>
<keyword evidence="4" id="KW-1185">Reference proteome</keyword>
<evidence type="ECO:0000256" key="2">
    <source>
        <dbReference type="SAM" id="SignalP"/>
    </source>
</evidence>
<evidence type="ECO:0000256" key="1">
    <source>
        <dbReference type="SAM" id="MobiDB-lite"/>
    </source>
</evidence>
<keyword evidence="2" id="KW-0732">Signal</keyword>
<evidence type="ECO:0000313" key="4">
    <source>
        <dbReference type="Proteomes" id="UP001216907"/>
    </source>
</evidence>
<reference evidence="3 4" key="1">
    <citation type="submission" date="2023-03" db="EMBL/GenBank/DDBJ databases">
        <title>Paludisphaera mucosa sp. nov. a novel planctomycete from northern fen.</title>
        <authorList>
            <person name="Ivanova A."/>
        </authorList>
    </citation>
    <scope>NUCLEOTIDE SEQUENCE [LARGE SCALE GENOMIC DNA]</scope>
    <source>
        <strain evidence="3 4">Pla2</strain>
    </source>
</reference>
<dbReference type="EMBL" id="JARRAG010000002">
    <property type="protein sequence ID" value="MDG3004529.1"/>
    <property type="molecule type" value="Genomic_DNA"/>
</dbReference>
<dbReference type="InterPro" id="IPR011990">
    <property type="entry name" value="TPR-like_helical_dom_sf"/>
</dbReference>
<accession>A0ABT6FAE0</accession>
<feature type="signal peptide" evidence="2">
    <location>
        <begin position="1"/>
        <end position="28"/>
    </location>
</feature>
<dbReference type="Proteomes" id="UP001216907">
    <property type="component" value="Unassembled WGS sequence"/>
</dbReference>
<proteinExistence type="predicted"/>
<sequence>MRPAHPVTRYPALLLATLAVGAFQPARAQNDPGLSSGSGVGTGTGRSSAVENAPLPGQDPAGRGLEGRPPGGPPPDFTGTTAPLGPGVNTHFPNDPSIAPYLMMDAGGPGGPAGSLRITPEMIDRAKAISEPGERGRILLQIARGSILSNQLTVAHRAIEEAATAATEEPNQLIHDQLIISIVTTAGLLSDALLREGKPQVRLFPDEAEDEKLQPRMAADVAIRLARLEWRRSAFMAQQTRNPTYRSEYLDRAVENMAVGSAIIALEYASSTARDEKVSDEQRAAYSGQADDILEEGADTAQRIERPIWRNRAMERLATAAGESGQYERATDLANRIKNAEARARALVLVAEFQARKSRDDDATRSYNLAAEAVASVQQRGLRGVLAGILIDSLISTGRFDDARASLVLYPSDAERFVAMGAIAESFGLRRMPDEARSWIDRDVPTEYRSTLLRRLNNGLLRGISEARSREFQGGRDAAPSRME</sequence>
<evidence type="ECO:0000313" key="3">
    <source>
        <dbReference type="EMBL" id="MDG3004529.1"/>
    </source>
</evidence>
<protein>
    <submittedName>
        <fullName evidence="3">Uncharacterized protein</fullName>
    </submittedName>
</protein>
<feature type="chain" id="PRO_5046783086" evidence="2">
    <location>
        <begin position="29"/>
        <end position="484"/>
    </location>
</feature>
<organism evidence="3 4">
    <name type="scientific">Paludisphaera mucosa</name>
    <dbReference type="NCBI Taxonomy" id="3030827"/>
    <lineage>
        <taxon>Bacteria</taxon>
        <taxon>Pseudomonadati</taxon>
        <taxon>Planctomycetota</taxon>
        <taxon>Planctomycetia</taxon>
        <taxon>Isosphaerales</taxon>
        <taxon>Isosphaeraceae</taxon>
        <taxon>Paludisphaera</taxon>
    </lineage>
</organism>